<evidence type="ECO:0000256" key="6">
    <source>
        <dbReference type="ARBA" id="ARBA00023125"/>
    </source>
</evidence>
<keyword evidence="3" id="KW-0227">DNA damage</keyword>
<dbReference type="Proteomes" id="UP001235547">
    <property type="component" value="Chromosome 1"/>
</dbReference>
<name>A0ABY8CT84_9HYPH</name>
<dbReference type="SUPFAM" id="SSF143081">
    <property type="entry name" value="BB1717-like"/>
    <property type="match status" value="1"/>
</dbReference>
<keyword evidence="2 8" id="KW-0645">Protease</keyword>
<evidence type="ECO:0000256" key="2">
    <source>
        <dbReference type="ARBA" id="ARBA00022670"/>
    </source>
</evidence>
<keyword evidence="7" id="KW-0456">Lyase</keyword>
<proteinExistence type="inferred from homology"/>
<evidence type="ECO:0000256" key="9">
    <source>
        <dbReference type="SAM" id="MobiDB-lite"/>
    </source>
</evidence>
<evidence type="ECO:0000313" key="11">
    <source>
        <dbReference type="Proteomes" id="UP001235547"/>
    </source>
</evidence>
<organism evidence="10 11">
    <name type="scientific">Sinorhizobium numidicum</name>
    <dbReference type="NCBI Taxonomy" id="680248"/>
    <lineage>
        <taxon>Bacteria</taxon>
        <taxon>Pseudomonadati</taxon>
        <taxon>Pseudomonadota</taxon>
        <taxon>Alphaproteobacteria</taxon>
        <taxon>Hyphomicrobiales</taxon>
        <taxon>Rhizobiaceae</taxon>
        <taxon>Sinorhizobium/Ensifer group</taxon>
        <taxon>Sinorhizobium</taxon>
    </lineage>
</organism>
<evidence type="ECO:0000313" key="10">
    <source>
        <dbReference type="EMBL" id="WEX81855.1"/>
    </source>
</evidence>
<dbReference type="PANTHER" id="PTHR13604:SF0">
    <property type="entry name" value="ABASIC SITE PROCESSING PROTEIN HMCES"/>
    <property type="match status" value="1"/>
</dbReference>
<evidence type="ECO:0000256" key="1">
    <source>
        <dbReference type="ARBA" id="ARBA00008136"/>
    </source>
</evidence>
<dbReference type="EC" id="3.4.-.-" evidence="8"/>
<dbReference type="PANTHER" id="PTHR13604">
    <property type="entry name" value="DC12-RELATED"/>
    <property type="match status" value="1"/>
</dbReference>
<evidence type="ECO:0000256" key="5">
    <source>
        <dbReference type="ARBA" id="ARBA00023124"/>
    </source>
</evidence>
<dbReference type="EMBL" id="CP120371">
    <property type="protein sequence ID" value="WEX81855.1"/>
    <property type="molecule type" value="Genomic_DNA"/>
</dbReference>
<evidence type="ECO:0000256" key="7">
    <source>
        <dbReference type="ARBA" id="ARBA00023239"/>
    </source>
</evidence>
<evidence type="ECO:0000256" key="3">
    <source>
        <dbReference type="ARBA" id="ARBA00022763"/>
    </source>
</evidence>
<keyword evidence="6" id="KW-0238">DNA-binding</keyword>
<comment type="similarity">
    <text evidence="1 8">Belongs to the SOS response-associated peptidase family.</text>
</comment>
<dbReference type="Pfam" id="PF02586">
    <property type="entry name" value="SRAP"/>
    <property type="match status" value="1"/>
</dbReference>
<accession>A0ABY8CT84</accession>
<dbReference type="InterPro" id="IPR003738">
    <property type="entry name" value="SRAP"/>
</dbReference>
<dbReference type="RefSeq" id="WP_280732610.1">
    <property type="nucleotide sequence ID" value="NZ_CP120368.1"/>
</dbReference>
<reference evidence="10 11" key="1">
    <citation type="submission" date="2023-03" db="EMBL/GenBank/DDBJ databases">
        <authorList>
            <person name="Kaur S."/>
            <person name="Espinosa-Saiz D."/>
            <person name="Velazquez E."/>
            <person name="Menendez E."/>
            <person name="diCenzo G.C."/>
        </authorList>
    </citation>
    <scope>NUCLEOTIDE SEQUENCE [LARGE SCALE GENOMIC DNA]</scope>
    <source>
        <strain evidence="10 11">LMG 27395</strain>
    </source>
</reference>
<dbReference type="Gene3D" id="3.90.1680.10">
    <property type="entry name" value="SOS response associated peptidase-like"/>
    <property type="match status" value="1"/>
</dbReference>
<keyword evidence="4 8" id="KW-0378">Hydrolase</keyword>
<dbReference type="InterPro" id="IPR036590">
    <property type="entry name" value="SRAP-like"/>
</dbReference>
<keyword evidence="5" id="KW-0190">Covalent protein-DNA linkage</keyword>
<evidence type="ECO:0000256" key="8">
    <source>
        <dbReference type="RuleBase" id="RU364100"/>
    </source>
</evidence>
<keyword evidence="11" id="KW-1185">Reference proteome</keyword>
<feature type="region of interest" description="Disordered" evidence="9">
    <location>
        <begin position="241"/>
        <end position="274"/>
    </location>
</feature>
<evidence type="ECO:0000256" key="4">
    <source>
        <dbReference type="ARBA" id="ARBA00022801"/>
    </source>
</evidence>
<protein>
    <recommendedName>
        <fullName evidence="8">Abasic site processing protein</fullName>
        <ecNumber evidence="8">3.4.-.-</ecNumber>
    </recommendedName>
</protein>
<gene>
    <name evidence="10" type="ORF">PYH38_004063</name>
</gene>
<sequence>METKLTSVVDPSYVKCHIHVMCGRFALTATPEELMELFGLLEADDFPARFNIAPTQPIIVIVASDRAEPGSNLPERKAMLVRWGFTPGWVKDPRDFPLLINARSETAVGKAAFRAAMRHRRILVPASGFYEWRRPAKGSREASQAYWVRPKKGGILAFAGLMETWSSADGSEVDTAAILTAGANKAVRHIHDRMPVVIQPEDFARWLDCKTREPRDVTDLMAPVSEDYFEAIPVSDKVNQVANSGPELQDEIEPLVSPAAKEDRNKDSGQMSLF</sequence>